<dbReference type="InterPro" id="IPR002575">
    <property type="entry name" value="Aminoglycoside_PTrfase"/>
</dbReference>
<dbReference type="InterPro" id="IPR011009">
    <property type="entry name" value="Kinase-like_dom_sf"/>
</dbReference>
<dbReference type="GO" id="GO:0016740">
    <property type="term" value="F:transferase activity"/>
    <property type="evidence" value="ECO:0007669"/>
    <property type="project" value="UniProtKB-KW"/>
</dbReference>
<protein>
    <submittedName>
        <fullName evidence="2">Phosphotransferase</fullName>
    </submittedName>
</protein>
<name>A0A5C4WU92_9ACTN</name>
<proteinExistence type="predicted"/>
<comment type="caution">
    <text evidence="2">The sequence shown here is derived from an EMBL/GenBank/DDBJ whole genome shotgun (WGS) entry which is preliminary data.</text>
</comment>
<accession>A0A5C4WU92</accession>
<dbReference type="Gene3D" id="3.90.1200.10">
    <property type="match status" value="1"/>
</dbReference>
<dbReference type="AlphaFoldDB" id="A0A5C4WU92"/>
<reference evidence="2 3" key="1">
    <citation type="submission" date="2019-10" db="EMBL/GenBank/DDBJ databases">
        <title>Nonomuraea sp. nov., isolated from Phyllanthus amarus.</title>
        <authorList>
            <person name="Klykleung N."/>
            <person name="Tanasupawat S."/>
        </authorList>
    </citation>
    <scope>NUCLEOTIDE SEQUENCE [LARGE SCALE GENOMIC DNA]</scope>
    <source>
        <strain evidence="2 3">PA1-10</strain>
    </source>
</reference>
<dbReference type="Proteomes" id="UP000312512">
    <property type="component" value="Unassembled WGS sequence"/>
</dbReference>
<keyword evidence="2" id="KW-0808">Transferase</keyword>
<gene>
    <name evidence="2" type="ORF">FH608_005610</name>
</gene>
<evidence type="ECO:0000259" key="1">
    <source>
        <dbReference type="Pfam" id="PF01636"/>
    </source>
</evidence>
<dbReference type="Pfam" id="PF01636">
    <property type="entry name" value="APH"/>
    <property type="match status" value="1"/>
</dbReference>
<dbReference type="EMBL" id="VDLX02000002">
    <property type="protein sequence ID" value="KAB8196251.1"/>
    <property type="molecule type" value="Genomic_DNA"/>
</dbReference>
<evidence type="ECO:0000313" key="3">
    <source>
        <dbReference type="Proteomes" id="UP000312512"/>
    </source>
</evidence>
<feature type="domain" description="Aminoglycoside phosphotransferase" evidence="1">
    <location>
        <begin position="45"/>
        <end position="240"/>
    </location>
</feature>
<organism evidence="2 3">
    <name type="scientific">Nonomuraea phyllanthi</name>
    <dbReference type="NCBI Taxonomy" id="2219224"/>
    <lineage>
        <taxon>Bacteria</taxon>
        <taxon>Bacillati</taxon>
        <taxon>Actinomycetota</taxon>
        <taxon>Actinomycetes</taxon>
        <taxon>Streptosporangiales</taxon>
        <taxon>Streptosporangiaceae</taxon>
        <taxon>Nonomuraea</taxon>
    </lineage>
</organism>
<keyword evidence="3" id="KW-1185">Reference proteome</keyword>
<dbReference type="OrthoDB" id="2570531at2"/>
<sequence length="310" mass="33387">MAASKDRVRWKAVPEPVRHAIENLLGGHVVDARNCAGGFSPGLASRLHLDDGRRFFVRAINADQWPSEVAAYRDEAGIAASLPADTPAPRLIGTIDDGHWIALAFEHIDGAEPAHPWTAADLRRVLAQLARLSETLTPSPMALPHEHPRLGGWAEVAADPTLSVRLPELSPWAADNLPLLVGAERTGLRIASGESLVHFDLFPHNILLTEDQVWFVDWPHARLGSPIVDLVILLSSVAADGIDPDPFLREHPSSAGLDPHAVNGVIAAHAGAFLGSSLHPAPQGLEPIFRTKRAIGLATLAWLRKRCNLG</sequence>
<dbReference type="RefSeq" id="WP_139629134.1">
    <property type="nucleotide sequence ID" value="NZ_VDLX02000002.1"/>
</dbReference>
<evidence type="ECO:0000313" key="2">
    <source>
        <dbReference type="EMBL" id="KAB8196251.1"/>
    </source>
</evidence>
<dbReference type="SUPFAM" id="SSF56112">
    <property type="entry name" value="Protein kinase-like (PK-like)"/>
    <property type="match status" value="1"/>
</dbReference>